<keyword evidence="1" id="KW-1133">Transmembrane helix</keyword>
<accession>A0ABV7V910</accession>
<evidence type="ECO:0000313" key="3">
    <source>
        <dbReference type="Proteomes" id="UP001595683"/>
    </source>
</evidence>
<protein>
    <submittedName>
        <fullName evidence="2">Uncharacterized protein</fullName>
    </submittedName>
</protein>
<reference evidence="3" key="1">
    <citation type="journal article" date="2019" name="Int. J. Syst. Evol. Microbiol.">
        <title>The Global Catalogue of Microorganisms (GCM) 10K type strain sequencing project: providing services to taxonomists for standard genome sequencing and annotation.</title>
        <authorList>
            <consortium name="The Broad Institute Genomics Platform"/>
            <consortium name="The Broad Institute Genome Sequencing Center for Infectious Disease"/>
            <person name="Wu L."/>
            <person name="Ma J."/>
        </authorList>
    </citation>
    <scope>NUCLEOTIDE SEQUENCE [LARGE SCALE GENOMIC DNA]</scope>
    <source>
        <strain evidence="3">KCTC 42224</strain>
    </source>
</reference>
<evidence type="ECO:0000313" key="2">
    <source>
        <dbReference type="EMBL" id="MFC3673875.1"/>
    </source>
</evidence>
<proteinExistence type="predicted"/>
<dbReference type="Proteomes" id="UP001595683">
    <property type="component" value="Unassembled WGS sequence"/>
</dbReference>
<keyword evidence="1" id="KW-0812">Transmembrane</keyword>
<gene>
    <name evidence="2" type="ORF">ACFOOT_20845</name>
</gene>
<evidence type="ECO:0000256" key="1">
    <source>
        <dbReference type="SAM" id="Phobius"/>
    </source>
</evidence>
<keyword evidence="1" id="KW-0472">Membrane</keyword>
<dbReference type="EMBL" id="JBHRYE010000053">
    <property type="protein sequence ID" value="MFC3673875.1"/>
    <property type="molecule type" value="Genomic_DNA"/>
</dbReference>
<feature type="transmembrane region" description="Helical" evidence="1">
    <location>
        <begin position="41"/>
        <end position="64"/>
    </location>
</feature>
<name>A0ABV7V910_9SPHN</name>
<dbReference type="RefSeq" id="WP_191324602.1">
    <property type="nucleotide sequence ID" value="NZ_BMZP01000010.1"/>
</dbReference>
<organism evidence="2 3">
    <name type="scientific">Novosphingobium pokkalii</name>
    <dbReference type="NCBI Taxonomy" id="1770194"/>
    <lineage>
        <taxon>Bacteria</taxon>
        <taxon>Pseudomonadati</taxon>
        <taxon>Pseudomonadota</taxon>
        <taxon>Alphaproteobacteria</taxon>
        <taxon>Sphingomonadales</taxon>
        <taxon>Sphingomonadaceae</taxon>
        <taxon>Novosphingobium</taxon>
    </lineage>
</organism>
<keyword evidence="3" id="KW-1185">Reference proteome</keyword>
<comment type="caution">
    <text evidence="2">The sequence shown here is derived from an EMBL/GenBank/DDBJ whole genome shotgun (WGS) entry which is preliminary data.</text>
</comment>
<sequence length="82" mass="8625">MIRLLGAILQAIGLLIAGASGLCSAWFTVAMGTSGGLGSDPGILLLIALFGGIPFAIGLGLFFLGKRLQRRQPQQDHRDTFQ</sequence>